<dbReference type="EMBL" id="JANPWB010000011">
    <property type="protein sequence ID" value="KAJ1129255.1"/>
    <property type="molecule type" value="Genomic_DNA"/>
</dbReference>
<name>A0AAV7PMG2_PLEWA</name>
<sequence>MEEVGCRLRSDEPCLTAVTEGPGWEAVAEALGPVEGALLCTRVVEAWLGETQCRCTGVSHQESPMQHGTGWPTLVDSCRVGKGDADTTFSGSVNTLLIALGTAEKSPFPLPAFTF</sequence>
<accession>A0AAV7PMG2</accession>
<evidence type="ECO:0000313" key="1">
    <source>
        <dbReference type="EMBL" id="KAJ1129255.1"/>
    </source>
</evidence>
<proteinExistence type="predicted"/>
<comment type="caution">
    <text evidence="1">The sequence shown here is derived from an EMBL/GenBank/DDBJ whole genome shotgun (WGS) entry which is preliminary data.</text>
</comment>
<dbReference type="Proteomes" id="UP001066276">
    <property type="component" value="Chromosome 7"/>
</dbReference>
<gene>
    <name evidence="1" type="ORF">NDU88_007626</name>
</gene>
<keyword evidence="2" id="KW-1185">Reference proteome</keyword>
<organism evidence="1 2">
    <name type="scientific">Pleurodeles waltl</name>
    <name type="common">Iberian ribbed newt</name>
    <dbReference type="NCBI Taxonomy" id="8319"/>
    <lineage>
        <taxon>Eukaryota</taxon>
        <taxon>Metazoa</taxon>
        <taxon>Chordata</taxon>
        <taxon>Craniata</taxon>
        <taxon>Vertebrata</taxon>
        <taxon>Euteleostomi</taxon>
        <taxon>Amphibia</taxon>
        <taxon>Batrachia</taxon>
        <taxon>Caudata</taxon>
        <taxon>Salamandroidea</taxon>
        <taxon>Salamandridae</taxon>
        <taxon>Pleurodelinae</taxon>
        <taxon>Pleurodeles</taxon>
    </lineage>
</organism>
<dbReference type="AlphaFoldDB" id="A0AAV7PMG2"/>
<evidence type="ECO:0000313" key="2">
    <source>
        <dbReference type="Proteomes" id="UP001066276"/>
    </source>
</evidence>
<reference evidence="1" key="1">
    <citation type="journal article" date="2022" name="bioRxiv">
        <title>Sequencing and chromosome-scale assembly of the giantPleurodeles waltlgenome.</title>
        <authorList>
            <person name="Brown T."/>
            <person name="Elewa A."/>
            <person name="Iarovenko S."/>
            <person name="Subramanian E."/>
            <person name="Araus A.J."/>
            <person name="Petzold A."/>
            <person name="Susuki M."/>
            <person name="Suzuki K.-i.T."/>
            <person name="Hayashi T."/>
            <person name="Toyoda A."/>
            <person name="Oliveira C."/>
            <person name="Osipova E."/>
            <person name="Leigh N.D."/>
            <person name="Simon A."/>
            <person name="Yun M.H."/>
        </authorList>
    </citation>
    <scope>NUCLEOTIDE SEQUENCE</scope>
    <source>
        <strain evidence="1">20211129_DDA</strain>
        <tissue evidence="1">Liver</tissue>
    </source>
</reference>
<protein>
    <submittedName>
        <fullName evidence="1">Uncharacterized protein</fullName>
    </submittedName>
</protein>